<protein>
    <recommendedName>
        <fullName evidence="2">Reverse transcriptase zinc-binding domain-containing protein</fullName>
    </recommendedName>
</protein>
<evidence type="ECO:0000256" key="1">
    <source>
        <dbReference type="SAM" id="Phobius"/>
    </source>
</evidence>
<evidence type="ECO:0000313" key="4">
    <source>
        <dbReference type="Proteomes" id="UP000467841"/>
    </source>
</evidence>
<dbReference type="EMBL" id="CACVBM020001496">
    <property type="protein sequence ID" value="CAA7052246.1"/>
    <property type="molecule type" value="Genomic_DNA"/>
</dbReference>
<keyword evidence="1" id="KW-0472">Membrane</keyword>
<sequence>MSGLGVNIQKTSMFCQGLDSDTLGRIQARFNLRASSLPIRYLGLPLSSKKLNVADCDPLLALIKKKMDAWTNRFLSLAGRLSLLSSVISGIVGFWTSAFILPLKVIKKINSLSSSFLWHGKTGLSSAAKVAWKTISSPKAEGGLGLRDIASWNNASALKLIWMLFFRAGSIWVAWIRRRYLSNASFWALNDKNYSYSWMFRKILKLRQKAIQFLRIKIGNGDSTFFWWDPWTPFGSLSAYLGEDGPSRLGIPLNATVSDVWSGNGWTLPPARTDRQVNLHSYLLTVGCSSSVDTPIWSINGVIRKSFSLKEVWNEIRSTNPEVFWAPLLWHKAGLARHQTTSWLFLLNRNPTMDRMTSWGYETEGICLLCGLDSESRDHLFF</sequence>
<dbReference type="PANTHER" id="PTHR33116">
    <property type="entry name" value="REVERSE TRANSCRIPTASE ZINC-BINDING DOMAIN-CONTAINING PROTEIN-RELATED-RELATED"/>
    <property type="match status" value="1"/>
</dbReference>
<dbReference type="PANTHER" id="PTHR33116:SF80">
    <property type="entry name" value="REVERSE TRANSCRIPTASE ZINC-BINDING DOMAIN-CONTAINING PROTEIN"/>
    <property type="match status" value="1"/>
</dbReference>
<proteinExistence type="predicted"/>
<keyword evidence="4" id="KW-1185">Reference proteome</keyword>
<keyword evidence="1" id="KW-1133">Transmembrane helix</keyword>
<evidence type="ECO:0000313" key="3">
    <source>
        <dbReference type="EMBL" id="CAA7052246.1"/>
    </source>
</evidence>
<dbReference type="Proteomes" id="UP000467841">
    <property type="component" value="Unassembled WGS sequence"/>
</dbReference>
<feature type="domain" description="Reverse transcriptase zinc-binding" evidence="2">
    <location>
        <begin position="307"/>
        <end position="382"/>
    </location>
</feature>
<name>A0A6D2KK26_9BRAS</name>
<accession>A0A6D2KK26</accession>
<organism evidence="3 4">
    <name type="scientific">Microthlaspi erraticum</name>
    <dbReference type="NCBI Taxonomy" id="1685480"/>
    <lineage>
        <taxon>Eukaryota</taxon>
        <taxon>Viridiplantae</taxon>
        <taxon>Streptophyta</taxon>
        <taxon>Embryophyta</taxon>
        <taxon>Tracheophyta</taxon>
        <taxon>Spermatophyta</taxon>
        <taxon>Magnoliopsida</taxon>
        <taxon>eudicotyledons</taxon>
        <taxon>Gunneridae</taxon>
        <taxon>Pentapetalae</taxon>
        <taxon>rosids</taxon>
        <taxon>malvids</taxon>
        <taxon>Brassicales</taxon>
        <taxon>Brassicaceae</taxon>
        <taxon>Coluteocarpeae</taxon>
        <taxon>Microthlaspi</taxon>
    </lineage>
</organism>
<evidence type="ECO:0000259" key="2">
    <source>
        <dbReference type="Pfam" id="PF13966"/>
    </source>
</evidence>
<dbReference type="InterPro" id="IPR026960">
    <property type="entry name" value="RVT-Znf"/>
</dbReference>
<dbReference type="OrthoDB" id="1113337at2759"/>
<keyword evidence="1" id="KW-0812">Transmembrane</keyword>
<comment type="caution">
    <text evidence="3">The sequence shown here is derived from an EMBL/GenBank/DDBJ whole genome shotgun (WGS) entry which is preliminary data.</text>
</comment>
<gene>
    <name evidence="3" type="ORF">MERR_LOCUS39481</name>
</gene>
<feature type="transmembrane region" description="Helical" evidence="1">
    <location>
        <begin position="74"/>
        <end position="95"/>
    </location>
</feature>
<dbReference type="Pfam" id="PF13966">
    <property type="entry name" value="zf-RVT"/>
    <property type="match status" value="1"/>
</dbReference>
<dbReference type="AlphaFoldDB" id="A0A6D2KK26"/>
<reference evidence="3" key="1">
    <citation type="submission" date="2020-01" db="EMBL/GenBank/DDBJ databases">
        <authorList>
            <person name="Mishra B."/>
        </authorList>
    </citation>
    <scope>NUCLEOTIDE SEQUENCE [LARGE SCALE GENOMIC DNA]</scope>
</reference>